<dbReference type="InterPro" id="IPR003560">
    <property type="entry name" value="DHB_DH"/>
</dbReference>
<dbReference type="InterPro" id="IPR000868">
    <property type="entry name" value="Isochorismatase-like_dom"/>
</dbReference>
<organism evidence="7 8">
    <name type="scientific">Diploscapter pachys</name>
    <dbReference type="NCBI Taxonomy" id="2018661"/>
    <lineage>
        <taxon>Eukaryota</taxon>
        <taxon>Metazoa</taxon>
        <taxon>Ecdysozoa</taxon>
        <taxon>Nematoda</taxon>
        <taxon>Chromadorea</taxon>
        <taxon>Rhabditida</taxon>
        <taxon>Rhabditina</taxon>
        <taxon>Rhabditomorpha</taxon>
        <taxon>Rhabditoidea</taxon>
        <taxon>Rhabditidae</taxon>
        <taxon>Diploscapter</taxon>
    </lineage>
</organism>
<dbReference type="Proteomes" id="UP000218231">
    <property type="component" value="Unassembled WGS sequence"/>
</dbReference>
<dbReference type="InterPro" id="IPR002347">
    <property type="entry name" value="SDR_fam"/>
</dbReference>
<comment type="caution">
    <text evidence="7">The sequence shown here is derived from an EMBL/GenBank/DDBJ whole genome shotgun (WGS) entry which is preliminary data.</text>
</comment>
<dbReference type="SUPFAM" id="SSF51735">
    <property type="entry name" value="NAD(P)-binding Rossmann-fold domains"/>
    <property type="match status" value="1"/>
</dbReference>
<evidence type="ECO:0000256" key="1">
    <source>
        <dbReference type="ARBA" id="ARBA00004924"/>
    </source>
</evidence>
<keyword evidence="5" id="KW-0520">NAD</keyword>
<dbReference type="PRINTS" id="PR01397">
    <property type="entry name" value="DHBDHDRGNASE"/>
</dbReference>
<dbReference type="Gene3D" id="3.40.50.720">
    <property type="entry name" value="NAD(P)-binding Rossmann-like Domain"/>
    <property type="match status" value="1"/>
</dbReference>
<dbReference type="STRING" id="2018661.A0A2A2KBP3"/>
<evidence type="ECO:0000256" key="2">
    <source>
        <dbReference type="ARBA" id="ARBA00006336"/>
    </source>
</evidence>
<dbReference type="Gene3D" id="3.40.50.850">
    <property type="entry name" value="Isochorismatase-like"/>
    <property type="match status" value="1"/>
</dbReference>
<feature type="domain" description="Isochorismatase-like" evidence="6">
    <location>
        <begin position="22"/>
        <end position="195"/>
    </location>
</feature>
<dbReference type="PRINTS" id="PR00080">
    <property type="entry name" value="SDRFAMILY"/>
</dbReference>
<dbReference type="NCBIfam" id="TIGR04316">
    <property type="entry name" value="dhbA_paeA"/>
    <property type="match status" value="1"/>
</dbReference>
<keyword evidence="4" id="KW-0560">Oxidoreductase</keyword>
<accession>A0A2A2KBP3</accession>
<name>A0A2A2KBP3_9BILA</name>
<dbReference type="InterPro" id="IPR036291">
    <property type="entry name" value="NAD(P)-bd_dom_sf"/>
</dbReference>
<gene>
    <name evidence="7" type="ORF">WR25_24077</name>
</gene>
<comment type="similarity">
    <text evidence="3">Belongs to the short-chain dehydrogenases/reductases (SDR) family.</text>
</comment>
<protein>
    <recommendedName>
        <fullName evidence="6">Isochorismatase-like domain-containing protein</fullName>
    </recommendedName>
</protein>
<evidence type="ECO:0000259" key="6">
    <source>
        <dbReference type="Pfam" id="PF00857"/>
    </source>
</evidence>
<dbReference type="InterPro" id="IPR020904">
    <property type="entry name" value="Sc_DH/Rdtase_CS"/>
</dbReference>
<evidence type="ECO:0000313" key="7">
    <source>
        <dbReference type="EMBL" id="PAV71292.1"/>
    </source>
</evidence>
<dbReference type="EMBL" id="LIAE01009090">
    <property type="protein sequence ID" value="PAV71292.1"/>
    <property type="molecule type" value="Genomic_DNA"/>
</dbReference>
<dbReference type="PROSITE" id="PS00061">
    <property type="entry name" value="ADH_SHORT"/>
    <property type="match status" value="1"/>
</dbReference>
<dbReference type="NCBIfam" id="NF006074">
    <property type="entry name" value="PRK08220.1"/>
    <property type="match status" value="1"/>
</dbReference>
<dbReference type="AlphaFoldDB" id="A0A2A2KBP3"/>
<reference evidence="7 8" key="1">
    <citation type="journal article" date="2017" name="Curr. Biol.">
        <title>Genome architecture and evolution of a unichromosomal asexual nematode.</title>
        <authorList>
            <person name="Fradin H."/>
            <person name="Zegar C."/>
            <person name="Gutwein M."/>
            <person name="Lucas J."/>
            <person name="Kovtun M."/>
            <person name="Corcoran D."/>
            <person name="Baugh L.R."/>
            <person name="Kiontke K."/>
            <person name="Gunsalus K."/>
            <person name="Fitch D.H."/>
            <person name="Piano F."/>
        </authorList>
    </citation>
    <scope>NUCLEOTIDE SEQUENCE [LARGE SCALE GENOMIC DNA]</scope>
    <source>
        <strain evidence="7">PF1309</strain>
    </source>
</reference>
<sequence>MPQPASYPANKTTWQPDPARAVLLIHDMQRYFLRFYQPDGALLTALVDNLSRLIQWARAQGIPVVYTAQPHEQPPEDRALLNAMWGPGLPAASPEQQPIIDALSPQPGDTVLTKWRYSAFQRSDLLERMRGWQRDQLLIGGVYAHIGCMITAADAFMNDIQAFLVGDAVADFSEEEHRLALKYVATRCGHVTDTATLLTQPAGVTTRDWLHGRVRQMIEDDSELDPQESLIFYGLDSLQLRGAGQHADAGWLVVAGASAGGRLMAMARFTGRRVLVTGAASGIGRCVAQRFVEEGAEVIGLDCEEADVPFPLLHVDLTDPADVQRVCDRLKEQAQYLDVLVNVAGVLRLGLSDEVSCEDWQRCLDVNASAPFYLMRQWTPVFRRQRRGAIVNVASNAAHVPRLNMAAYCASKAALVSLSHCVGLELAPYGVRCNVVSPGSTRTPMLAGMLGDPAAERQLIDGLPQQFKLGVPLGKIATPDDIAHVVLFLASEQAGHVTLQDIVVDGGATLAA</sequence>
<comment type="pathway">
    <text evidence="1">Siderophore biosynthesis.</text>
</comment>
<dbReference type="Pfam" id="PF00857">
    <property type="entry name" value="Isochorismatase"/>
    <property type="match status" value="1"/>
</dbReference>
<dbReference type="PANTHER" id="PTHR43639">
    <property type="entry name" value="OXIDOREDUCTASE, SHORT-CHAIN DEHYDROGENASE/REDUCTASE FAMILY (AFU_ORTHOLOGUE AFUA_5G02870)"/>
    <property type="match status" value="1"/>
</dbReference>
<dbReference type="Pfam" id="PF13561">
    <property type="entry name" value="adh_short_C2"/>
    <property type="match status" value="1"/>
</dbReference>
<evidence type="ECO:0000256" key="4">
    <source>
        <dbReference type="ARBA" id="ARBA00023002"/>
    </source>
</evidence>
<evidence type="ECO:0000256" key="5">
    <source>
        <dbReference type="ARBA" id="ARBA00023027"/>
    </source>
</evidence>
<dbReference type="GO" id="GO:0019290">
    <property type="term" value="P:siderophore biosynthetic process"/>
    <property type="evidence" value="ECO:0007669"/>
    <property type="project" value="InterPro"/>
</dbReference>
<evidence type="ECO:0000313" key="8">
    <source>
        <dbReference type="Proteomes" id="UP000218231"/>
    </source>
</evidence>
<dbReference type="SUPFAM" id="SSF52499">
    <property type="entry name" value="Isochorismatase-like hydrolases"/>
    <property type="match status" value="1"/>
</dbReference>
<dbReference type="InterPro" id="IPR036380">
    <property type="entry name" value="Isochorismatase-like_sf"/>
</dbReference>
<dbReference type="PANTHER" id="PTHR43639:SF1">
    <property type="entry name" value="SHORT-CHAIN DEHYDROGENASE_REDUCTASE FAMILY PROTEIN"/>
    <property type="match status" value="1"/>
</dbReference>
<keyword evidence="8" id="KW-1185">Reference proteome</keyword>
<dbReference type="OrthoDB" id="47007at2759"/>
<evidence type="ECO:0000256" key="3">
    <source>
        <dbReference type="ARBA" id="ARBA00006484"/>
    </source>
</evidence>
<comment type="similarity">
    <text evidence="2">Belongs to the isochorismatase family.</text>
</comment>
<proteinExistence type="inferred from homology"/>
<dbReference type="FunFam" id="3.40.50.720:FF:000160">
    <property type="entry name" value="2,3-dihydro-2,3-dihydroxybenzoate dehydrogenase"/>
    <property type="match status" value="1"/>
</dbReference>
<dbReference type="GO" id="GO:0008667">
    <property type="term" value="F:2,3-dihydro-2,3-dihydroxybenzoate dehydrogenase activity"/>
    <property type="evidence" value="ECO:0007669"/>
    <property type="project" value="InterPro"/>
</dbReference>
<dbReference type="CDD" id="cd01013">
    <property type="entry name" value="isochorismatase"/>
    <property type="match status" value="1"/>
</dbReference>